<dbReference type="AlphaFoldDB" id="X0GIY0"/>
<dbReference type="HOGENOM" id="CLU_3160052_0_0_1"/>
<organism evidence="1">
    <name type="scientific">Fusarium oxysporum f. sp. conglutinans race 2 54008</name>
    <dbReference type="NCBI Taxonomy" id="1089457"/>
    <lineage>
        <taxon>Eukaryota</taxon>
        <taxon>Fungi</taxon>
        <taxon>Dikarya</taxon>
        <taxon>Ascomycota</taxon>
        <taxon>Pezizomycotina</taxon>
        <taxon>Sordariomycetes</taxon>
        <taxon>Hypocreomycetidae</taxon>
        <taxon>Hypocreales</taxon>
        <taxon>Nectriaceae</taxon>
        <taxon>Fusarium</taxon>
        <taxon>Fusarium oxysporum species complex</taxon>
    </lineage>
</organism>
<proteinExistence type="predicted"/>
<dbReference type="Proteomes" id="UP000030676">
    <property type="component" value="Unassembled WGS sequence"/>
</dbReference>
<protein>
    <submittedName>
        <fullName evidence="1">Uncharacterized protein</fullName>
    </submittedName>
</protein>
<reference evidence="1" key="2">
    <citation type="submission" date="2014-03" db="EMBL/GenBank/DDBJ databases">
        <title>The Genome Annotation of Fusarium oxysporum PHW808.</title>
        <authorList>
            <consortium name="The Broad Institute Genomics Platform"/>
            <person name="Ma L.-J."/>
            <person name="Corby-Kistler H."/>
            <person name="Broz K."/>
            <person name="Gale L.R."/>
            <person name="Jonkers W."/>
            <person name="O'Donnell K."/>
            <person name="Ploetz R."/>
            <person name="Steinberg C."/>
            <person name="Schwartz D.C."/>
            <person name="VanEtten H."/>
            <person name="Zhou S."/>
            <person name="Young S.K."/>
            <person name="Zeng Q."/>
            <person name="Gargeya S."/>
            <person name="Fitzgerald M."/>
            <person name="Abouelleil A."/>
            <person name="Alvarado L."/>
            <person name="Chapman S.B."/>
            <person name="Gainer-Dewar J."/>
            <person name="Goldberg J."/>
            <person name="Griggs A."/>
            <person name="Gujja S."/>
            <person name="Hansen M."/>
            <person name="Howarth C."/>
            <person name="Imamovic A."/>
            <person name="Ireland A."/>
            <person name="Larimer J."/>
            <person name="McCowan C."/>
            <person name="Murphy C."/>
            <person name="Pearson M."/>
            <person name="Poon T.W."/>
            <person name="Priest M."/>
            <person name="Roberts A."/>
            <person name="Saif S."/>
            <person name="Shea T."/>
            <person name="Sykes S."/>
            <person name="Wortman J."/>
            <person name="Nusbaum C."/>
            <person name="Birren B."/>
        </authorList>
    </citation>
    <scope>NUCLEOTIDE SEQUENCE</scope>
    <source>
        <strain evidence="1">54008</strain>
    </source>
</reference>
<accession>X0GIY0</accession>
<evidence type="ECO:0000313" key="1">
    <source>
        <dbReference type="EMBL" id="EXL63612.1"/>
    </source>
</evidence>
<reference evidence="1" key="1">
    <citation type="submission" date="2011-11" db="EMBL/GenBank/DDBJ databases">
        <title>The Genome Sequence of Fusarium oxysporum PHW808.</title>
        <authorList>
            <consortium name="The Broad Institute Genome Sequencing Platform"/>
            <person name="Ma L.-J."/>
            <person name="Gale L.R."/>
            <person name="Schwartz D.C."/>
            <person name="Zhou S."/>
            <person name="Corby-Kistler H."/>
            <person name="Young S.K."/>
            <person name="Zeng Q."/>
            <person name="Gargeya S."/>
            <person name="Fitzgerald M."/>
            <person name="Haas B."/>
            <person name="Abouelleil A."/>
            <person name="Alvarado L."/>
            <person name="Arachchi H.M."/>
            <person name="Berlin A."/>
            <person name="Brown A."/>
            <person name="Chapman S.B."/>
            <person name="Chen Z."/>
            <person name="Dunbar C."/>
            <person name="Freedman E."/>
            <person name="Gearin G."/>
            <person name="Goldberg J."/>
            <person name="Griggs A."/>
            <person name="Gujja S."/>
            <person name="Heiman D."/>
            <person name="Howarth C."/>
            <person name="Larson L."/>
            <person name="Lui A."/>
            <person name="MacDonald P.J.P."/>
            <person name="Montmayeur A."/>
            <person name="Murphy C."/>
            <person name="Neiman D."/>
            <person name="Pearson M."/>
            <person name="Priest M."/>
            <person name="Roberts A."/>
            <person name="Saif S."/>
            <person name="Shea T."/>
            <person name="Shenoy N."/>
            <person name="Sisk P."/>
            <person name="Stolte C."/>
            <person name="Sykes S."/>
            <person name="Wortman J."/>
            <person name="Nusbaum C."/>
            <person name="Birren B."/>
        </authorList>
    </citation>
    <scope>NUCLEOTIDE SEQUENCE [LARGE SCALE GENOMIC DNA]</scope>
    <source>
        <strain evidence="1">54008</strain>
    </source>
</reference>
<name>X0GIY0_FUSOX</name>
<gene>
    <name evidence="1" type="ORF">FOPG_20114</name>
</gene>
<dbReference type="EMBL" id="KK035002">
    <property type="protein sequence ID" value="EXL63612.1"/>
    <property type="molecule type" value="Genomic_DNA"/>
</dbReference>
<sequence>MWHCKAPNIKRLEQMRRVSRHTERDNLIVLAVSLEIGRVVAFVTIEDQ</sequence>